<keyword evidence="2" id="KW-0812">Transmembrane</keyword>
<dbReference type="InterPro" id="IPR005330">
    <property type="entry name" value="MHYT_dom"/>
</dbReference>
<keyword evidence="2" id="KW-0472">Membrane</keyword>
<dbReference type="GO" id="GO:0071111">
    <property type="term" value="F:cyclic-guanylate-specific phosphodiesterase activity"/>
    <property type="evidence" value="ECO:0007669"/>
    <property type="project" value="UniProtKB-EC"/>
</dbReference>
<dbReference type="PANTHER" id="PTHR44757">
    <property type="entry name" value="DIGUANYLATE CYCLASE DGCP"/>
    <property type="match status" value="1"/>
</dbReference>
<dbReference type="RefSeq" id="WP_171091891.1">
    <property type="nucleotide sequence ID" value="NZ_CP053069.1"/>
</dbReference>
<dbReference type="Pfam" id="PF00990">
    <property type="entry name" value="GGDEF"/>
    <property type="match status" value="1"/>
</dbReference>
<dbReference type="Proteomes" id="UP000501534">
    <property type="component" value="Chromosome"/>
</dbReference>
<evidence type="ECO:0000256" key="1">
    <source>
        <dbReference type="ARBA" id="ARBA00051114"/>
    </source>
</evidence>
<evidence type="ECO:0000256" key="2">
    <source>
        <dbReference type="PROSITE-ProRule" id="PRU00244"/>
    </source>
</evidence>
<dbReference type="Pfam" id="PF00563">
    <property type="entry name" value="EAL"/>
    <property type="match status" value="1"/>
</dbReference>
<dbReference type="GO" id="GO:0071732">
    <property type="term" value="P:cellular response to nitric oxide"/>
    <property type="evidence" value="ECO:0007669"/>
    <property type="project" value="UniProtKB-ARBA"/>
</dbReference>
<dbReference type="Gene3D" id="3.30.70.270">
    <property type="match status" value="1"/>
</dbReference>
<dbReference type="CDD" id="cd01948">
    <property type="entry name" value="EAL"/>
    <property type="match status" value="1"/>
</dbReference>
<dbReference type="PROSITE" id="PS50887">
    <property type="entry name" value="GGDEF"/>
    <property type="match status" value="1"/>
</dbReference>
<dbReference type="SMART" id="SM00267">
    <property type="entry name" value="GGDEF"/>
    <property type="match status" value="1"/>
</dbReference>
<dbReference type="InterPro" id="IPR000160">
    <property type="entry name" value="GGDEF_dom"/>
</dbReference>
<evidence type="ECO:0000259" key="4">
    <source>
        <dbReference type="PROSITE" id="PS50887"/>
    </source>
</evidence>
<evidence type="ECO:0000259" key="5">
    <source>
        <dbReference type="PROSITE" id="PS50924"/>
    </source>
</evidence>
<feature type="domain" description="MHYT" evidence="5">
    <location>
        <begin position="5"/>
        <end position="198"/>
    </location>
</feature>
<dbReference type="Pfam" id="PF03707">
    <property type="entry name" value="MHYT"/>
    <property type="match status" value="2"/>
</dbReference>
<gene>
    <name evidence="6" type="ORF">DSM104443_02030</name>
</gene>
<dbReference type="EMBL" id="CP053069">
    <property type="protein sequence ID" value="QJR10960.1"/>
    <property type="molecule type" value="Genomic_DNA"/>
</dbReference>
<dbReference type="InterPro" id="IPR035919">
    <property type="entry name" value="EAL_sf"/>
</dbReference>
<reference evidence="6 7" key="1">
    <citation type="submission" date="2020-04" db="EMBL/GenBank/DDBJ databases">
        <title>Usitatibacter rugosus gen. nov., sp. nov. and Usitatibacter palustris sp. nov., novel members of Usitatibacteraceae fam. nov. within the order Nitrosomonadales isolated from soil.</title>
        <authorList>
            <person name="Huber K.J."/>
            <person name="Neumann-Schaal M."/>
            <person name="Geppert A."/>
            <person name="Luckner M."/>
            <person name="Wanner G."/>
            <person name="Overmann J."/>
        </authorList>
    </citation>
    <scope>NUCLEOTIDE SEQUENCE [LARGE SCALE GENOMIC DNA]</scope>
    <source>
        <strain evidence="6 7">0125_3</strain>
    </source>
</reference>
<organism evidence="6 7">
    <name type="scientific">Usitatibacter rugosus</name>
    <dbReference type="NCBI Taxonomy" id="2732067"/>
    <lineage>
        <taxon>Bacteria</taxon>
        <taxon>Pseudomonadati</taxon>
        <taxon>Pseudomonadota</taxon>
        <taxon>Betaproteobacteria</taxon>
        <taxon>Nitrosomonadales</taxon>
        <taxon>Usitatibacteraceae</taxon>
        <taxon>Usitatibacter</taxon>
    </lineage>
</organism>
<evidence type="ECO:0000313" key="6">
    <source>
        <dbReference type="EMBL" id="QJR10960.1"/>
    </source>
</evidence>
<evidence type="ECO:0000313" key="7">
    <source>
        <dbReference type="Proteomes" id="UP000501534"/>
    </source>
</evidence>
<dbReference type="SUPFAM" id="SSF141868">
    <property type="entry name" value="EAL domain-like"/>
    <property type="match status" value="1"/>
</dbReference>
<feature type="transmembrane region" description="Helical" evidence="2">
    <location>
        <begin position="138"/>
        <end position="158"/>
    </location>
</feature>
<feature type="transmembrane region" description="Helical" evidence="2">
    <location>
        <begin position="212"/>
        <end position="235"/>
    </location>
</feature>
<dbReference type="CDD" id="cd01949">
    <property type="entry name" value="GGDEF"/>
    <property type="match status" value="1"/>
</dbReference>
<dbReference type="FunFam" id="3.30.70.270:FF:000001">
    <property type="entry name" value="Diguanylate cyclase domain protein"/>
    <property type="match status" value="1"/>
</dbReference>
<dbReference type="SMART" id="SM00052">
    <property type="entry name" value="EAL"/>
    <property type="match status" value="1"/>
</dbReference>
<dbReference type="InterPro" id="IPR001633">
    <property type="entry name" value="EAL_dom"/>
</dbReference>
<keyword evidence="2" id="KW-1133">Transmembrane helix</keyword>
<name>A0A6M4GUH0_9PROT</name>
<dbReference type="PANTHER" id="PTHR44757:SF2">
    <property type="entry name" value="BIOFILM ARCHITECTURE MAINTENANCE PROTEIN MBAA"/>
    <property type="match status" value="1"/>
</dbReference>
<feature type="transmembrane region" description="Helical" evidence="2">
    <location>
        <begin position="37"/>
        <end position="55"/>
    </location>
</feature>
<feature type="transmembrane region" description="Helical" evidence="2">
    <location>
        <begin position="170"/>
        <end position="192"/>
    </location>
</feature>
<dbReference type="SUPFAM" id="SSF55073">
    <property type="entry name" value="Nucleotide cyclase"/>
    <property type="match status" value="1"/>
</dbReference>
<dbReference type="KEGG" id="uru:DSM104443_02030"/>
<sequence length="695" mass="75138">MLGTYNQGLVLLSLLVAMMASYTALDLASRITASTGAAAVAWLLGGAFAMGTGIWSMHFIGMLAFDLPIAMSYDIPITVGSMGIAIVVSGFALLIATRQTLSHWRLAAAGVLMGLGICSMHYAGMAAMEVLPAIRYDALLFLASVAVAIAAATAALWIAFQLRTNGRRRILARMGSAVIMGGAIVGMHYTGMAAANFAPGSICLGGPLATNGWMAATIAIITFLILCGTLSLSVLDARMESKTAQMASWLQSANAELQRLVLHDSLTKLPNRLLLEDRLQQAVEACRRHGGRCAVLFVDLDRFKTLNDSLGHYAGDRVLRTIADRLRAAVREEDTVSRLGGDEFVILLRNVSRPEDAGETAAKIMSTLSRVIPFDGLDLRVGSSIGISLFPEHGQDATRLIASADAAMYHVKKSGRANVAYFSEDMNTFSPEQLVLESELRTAVERQQLILHYQPKVDLHTGRITGVEALVRWKHPERGLVPPAEFIPFAEETGLIIPIGNWVLREACVQNKAWQRRGLPDLVMAVNISGLQFQQADLVQTVSEVLEESGLDPSLLELEITESVVMHNAPQAIVMLEELHRMGVGLSIDDFGTGYSSLNYLKRFPIQKLKIDQSFIADLSVDADDAAIVQAIMAMAHGLRLGIVAEGVEREDQLQFLRGLGQGEYQGFLFSQAVPAADVERRLLAQPSSVVVTGN</sequence>
<feature type="transmembrane region" description="Helical" evidence="2">
    <location>
        <begin position="6"/>
        <end position="25"/>
    </location>
</feature>
<dbReference type="FunFam" id="3.20.20.450:FF:000001">
    <property type="entry name" value="Cyclic di-GMP phosphodiesterase yahA"/>
    <property type="match status" value="1"/>
</dbReference>
<accession>A0A6M4GUH0</accession>
<dbReference type="InterPro" id="IPR052155">
    <property type="entry name" value="Biofilm_reg_signaling"/>
</dbReference>
<proteinExistence type="predicted"/>
<comment type="catalytic activity">
    <reaction evidence="1">
        <text>3',3'-c-di-GMP + H2O = 5'-phosphoguanylyl(3'-&gt;5')guanosine + H(+)</text>
        <dbReference type="Rhea" id="RHEA:24902"/>
        <dbReference type="ChEBI" id="CHEBI:15377"/>
        <dbReference type="ChEBI" id="CHEBI:15378"/>
        <dbReference type="ChEBI" id="CHEBI:58754"/>
        <dbReference type="ChEBI" id="CHEBI:58805"/>
        <dbReference type="EC" id="3.1.4.52"/>
    </reaction>
    <physiologicalReaction direction="left-to-right" evidence="1">
        <dbReference type="Rhea" id="RHEA:24903"/>
    </physiologicalReaction>
</comment>
<dbReference type="Gene3D" id="3.20.20.450">
    <property type="entry name" value="EAL domain"/>
    <property type="match status" value="1"/>
</dbReference>
<dbReference type="InterPro" id="IPR043128">
    <property type="entry name" value="Rev_trsase/Diguanyl_cyclase"/>
</dbReference>
<evidence type="ECO:0000259" key="3">
    <source>
        <dbReference type="PROSITE" id="PS50883"/>
    </source>
</evidence>
<protein>
    <submittedName>
        <fullName evidence="6">Putative signaling protein</fullName>
    </submittedName>
</protein>
<dbReference type="PROSITE" id="PS50883">
    <property type="entry name" value="EAL"/>
    <property type="match status" value="1"/>
</dbReference>
<feature type="transmembrane region" description="Helical" evidence="2">
    <location>
        <begin position="75"/>
        <end position="94"/>
    </location>
</feature>
<dbReference type="NCBIfam" id="TIGR00254">
    <property type="entry name" value="GGDEF"/>
    <property type="match status" value="1"/>
</dbReference>
<dbReference type="PROSITE" id="PS50924">
    <property type="entry name" value="MHYT"/>
    <property type="match status" value="1"/>
</dbReference>
<dbReference type="GO" id="GO:0016020">
    <property type="term" value="C:membrane"/>
    <property type="evidence" value="ECO:0007669"/>
    <property type="project" value="UniProtKB-UniRule"/>
</dbReference>
<dbReference type="InterPro" id="IPR029787">
    <property type="entry name" value="Nucleotide_cyclase"/>
</dbReference>
<feature type="domain" description="GGDEF" evidence="4">
    <location>
        <begin position="291"/>
        <end position="424"/>
    </location>
</feature>
<dbReference type="AlphaFoldDB" id="A0A6M4GUH0"/>
<feature type="transmembrane region" description="Helical" evidence="2">
    <location>
        <begin position="106"/>
        <end position="126"/>
    </location>
</feature>
<feature type="domain" description="EAL" evidence="3">
    <location>
        <begin position="433"/>
        <end position="687"/>
    </location>
</feature>
<keyword evidence="7" id="KW-1185">Reference proteome</keyword>